<protein>
    <submittedName>
        <fullName evidence="7">TPR Domain containing protein</fullName>
    </submittedName>
</protein>
<dbReference type="Proteomes" id="UP000001542">
    <property type="component" value="Unassembled WGS sequence"/>
</dbReference>
<accession>A2E067</accession>
<sequence length="1273" mass="142498">MFGHIRLLCQEFLKSQGSDPTFVIWDSLANGAEGKTSAALASLEKISNRIANSLEIAVAKLWIHKNAKTPDYASISELETQIESLKSNASASSIVSAARILWLTGELQQAFDFVNPLASQPPPNKDAAALLGWIKLTEQDRNSGRYFDMANADASIQTQNVDPFVIYGKAMYFSTVSRWQESVSLFVQLAGIAEFPEASLERARLYIASNSWELAIESAQENQGHYASDTDYYFMTILHNLSQTGNLEGARENVKLFCDLVSKIEGENAAYITNVAEAIYALCWKDTTIIQTLIKLFPPLLNTNSDNSRLLQIYGELLVAANRPSEAIQYLQNAIVMNSEAVGAYVALVSAYISMKDMNDAFSQLELLSAMLSDDSYHMSVCTLKEKLNRANNLPTNVDELISAMHSHVEMVSQIFSPQSARQNSEKKLPVDLFCDQIVNIKLPDFAEAMNEAMEHCNTLEKTVADPHNGDVCDLIVRMLEYVPGSVPFSYYLAVLGFGEGRFAQVTKAIQFVLNSKWGFNASQCHLLLAQIRLQMKQFEEADAALSRAVSYDFSIRSSLRYNMILAELSFAKGQFDKALETIDALMKTGEYTSSKPPEKLSIIIFKSMILKSQGKSKESIDNIDDALTKFTSENETGQLKLTKASILADSDKIPDAISILDSFDSKSPMFTAAKKKQADIYLEKLNDKAAYIRCFKALVDQSETKTNLTLLGDAYMTVKRFDDAVGCFQRAADLDLGDTKAAIHLARGFMIVHRYDDALKEYERACANSEGDNKVLFERCHTLLKLRYYDEAEEIAQSTMDEIDVDSGDWERQYIYAQLAELMSIISLKRDGEEVSAYISEALNVYDKLTLQSRVDIPADAKLEINKKAAQLYIKSADAIINSGKSLDDAEAYLKKAADLDTGGNKALLMLAHLYSDSGRKDDAKDACQRLIKDDPKCEEAAMILAEISITENFTELENSFEANPSFFHTLVRLIEICARKGTLEKVPDYFTKCDKNLPGFKFCNGLYNFYIGEPMKAIECFHEIRNDPEWGVNAQLYSFHIYANPQRRFVWCETKPIATHNEIEAANKILRKLDMNDVDTDPLRATLLLSQNTQDSIKEALEIYNKNNSDDIATIIGRCRCYMCLDQQNNVTRNLNSIIHSEPNISAIASYVEAFLMMTQISLKSGAIDEAENYIQQATDLDKSCVKAWEMTATIFEKKKDNIGASEALYSAWELTSKNDCSIGYRLAFNLMKAQNPVEAIKVARVILGKHPNFPKIKEQILIPCCAQIRP</sequence>
<evidence type="ECO:0000259" key="5">
    <source>
        <dbReference type="Pfam" id="PF25063"/>
    </source>
</evidence>
<comment type="similarity">
    <text evidence="1">Belongs to the TTC21 family.</text>
</comment>
<dbReference type="Pfam" id="PF13432">
    <property type="entry name" value="TPR_16"/>
    <property type="match status" value="1"/>
</dbReference>
<dbReference type="VEuPathDB" id="TrichDB:TVAG_491240"/>
<dbReference type="Pfam" id="PF25058">
    <property type="entry name" value="ARM_TT21"/>
    <property type="match status" value="1"/>
</dbReference>
<dbReference type="Pfam" id="PF25060">
    <property type="entry name" value="ARM_TT21_2nd"/>
    <property type="match status" value="1"/>
</dbReference>
<dbReference type="InterPro" id="IPR056835">
    <property type="entry name" value="ARM_TT21_5th"/>
</dbReference>
<dbReference type="RefSeq" id="XP_001326209.1">
    <property type="nucleotide sequence ID" value="XM_001326174.1"/>
</dbReference>
<dbReference type="STRING" id="5722.A2E067"/>
<evidence type="ECO:0000256" key="1">
    <source>
        <dbReference type="ARBA" id="ARBA00010935"/>
    </source>
</evidence>
<keyword evidence="2" id="KW-0802">TPR repeat</keyword>
<dbReference type="KEGG" id="tva:4771973"/>
<dbReference type="SMR" id="A2E067"/>
<dbReference type="SUPFAM" id="SSF81901">
    <property type="entry name" value="HCP-like"/>
    <property type="match status" value="1"/>
</dbReference>
<dbReference type="InterPro" id="IPR056834">
    <property type="entry name" value="ARM_TT21_C"/>
</dbReference>
<dbReference type="AlphaFoldDB" id="A2E067"/>
<feature type="domain" description="Tetratricopeptide repeat protein 21A/21B N-terminal ARM repeat" evidence="4">
    <location>
        <begin position="2"/>
        <end position="215"/>
    </location>
</feature>
<evidence type="ECO:0000313" key="7">
    <source>
        <dbReference type="EMBL" id="EAY13986.1"/>
    </source>
</evidence>
<gene>
    <name evidence="7" type="ORF">TVAG_491240</name>
</gene>
<proteinExistence type="inferred from homology"/>
<keyword evidence="8" id="KW-1185">Reference proteome</keyword>
<dbReference type="GO" id="GO:0030991">
    <property type="term" value="C:intraciliary transport particle A"/>
    <property type="evidence" value="ECO:0000318"/>
    <property type="project" value="GO_Central"/>
</dbReference>
<dbReference type="Pfam" id="PF25063">
    <property type="entry name" value="ARM_TT21_C"/>
    <property type="match status" value="1"/>
</dbReference>
<evidence type="ECO:0000259" key="3">
    <source>
        <dbReference type="Pfam" id="PF25060"/>
    </source>
</evidence>
<evidence type="ECO:0000313" key="8">
    <source>
        <dbReference type="Proteomes" id="UP000001542"/>
    </source>
</evidence>
<dbReference type="PANTHER" id="PTHR14699">
    <property type="entry name" value="STI2 PROTEIN-RELATED"/>
    <property type="match status" value="1"/>
</dbReference>
<dbReference type="PANTHER" id="PTHR14699:SF0">
    <property type="entry name" value="TETRATRICOPEPTIDE REPEAT PROTEIN 21 HOMOLOG"/>
    <property type="match status" value="1"/>
</dbReference>
<dbReference type="eggNOG" id="ENOG502QQAB">
    <property type="taxonomic scope" value="Eukaryota"/>
</dbReference>
<dbReference type="InterPro" id="IPR040364">
    <property type="entry name" value="TTC21A/TTC21B"/>
</dbReference>
<organism evidence="7 8">
    <name type="scientific">Trichomonas vaginalis (strain ATCC PRA-98 / G3)</name>
    <dbReference type="NCBI Taxonomy" id="412133"/>
    <lineage>
        <taxon>Eukaryota</taxon>
        <taxon>Metamonada</taxon>
        <taxon>Parabasalia</taxon>
        <taxon>Trichomonadida</taxon>
        <taxon>Trichomonadidae</taxon>
        <taxon>Trichomonas</taxon>
    </lineage>
</organism>
<dbReference type="FunFam" id="1.25.40.10:FF:001551">
    <property type="entry name" value="TPR Domain containing protein"/>
    <property type="match status" value="1"/>
</dbReference>
<dbReference type="FunFam" id="1.25.40.10:FF:003669">
    <property type="entry name" value="TPR Domain containing protein"/>
    <property type="match status" value="1"/>
</dbReference>
<dbReference type="PROSITE" id="PS50005">
    <property type="entry name" value="TPR"/>
    <property type="match status" value="1"/>
</dbReference>
<dbReference type="SUPFAM" id="SSF48452">
    <property type="entry name" value="TPR-like"/>
    <property type="match status" value="3"/>
</dbReference>
<dbReference type="Gene3D" id="1.25.40.1040">
    <property type="match status" value="1"/>
</dbReference>
<dbReference type="GO" id="GO:0061512">
    <property type="term" value="P:protein localization to cilium"/>
    <property type="evidence" value="ECO:0000318"/>
    <property type="project" value="GO_Central"/>
</dbReference>
<dbReference type="SMART" id="SM00028">
    <property type="entry name" value="TPR"/>
    <property type="match status" value="7"/>
</dbReference>
<evidence type="ECO:0000259" key="4">
    <source>
        <dbReference type="Pfam" id="PF25062"/>
    </source>
</evidence>
<reference evidence="7" key="1">
    <citation type="submission" date="2006-10" db="EMBL/GenBank/DDBJ databases">
        <authorList>
            <person name="Amadeo P."/>
            <person name="Zhao Q."/>
            <person name="Wortman J."/>
            <person name="Fraser-Liggett C."/>
            <person name="Carlton J."/>
        </authorList>
    </citation>
    <scope>NUCLEOTIDE SEQUENCE</scope>
    <source>
        <strain evidence="7">G3</strain>
    </source>
</reference>
<dbReference type="InterPro" id="IPR056832">
    <property type="entry name" value="ARM_TT21_2nd"/>
</dbReference>
<dbReference type="OMA" id="QCPCLAG"/>
<dbReference type="Pfam" id="PF25064">
    <property type="entry name" value="ARM_TT21_5th"/>
    <property type="match status" value="1"/>
</dbReference>
<dbReference type="InterPro" id="IPR011990">
    <property type="entry name" value="TPR-like_helical_dom_sf"/>
</dbReference>
<dbReference type="Gene3D" id="1.25.40.10">
    <property type="entry name" value="Tetratricopeptide repeat domain"/>
    <property type="match status" value="4"/>
</dbReference>
<feature type="domain" description="Tetratricopeptide repeat protein 21A/21B second ARM" evidence="3">
    <location>
        <begin position="255"/>
        <end position="536"/>
    </location>
</feature>
<dbReference type="GO" id="GO:0035721">
    <property type="term" value="P:intraciliary retrograde transport"/>
    <property type="evidence" value="ECO:0000318"/>
    <property type="project" value="GO_Central"/>
</dbReference>
<dbReference type="GO" id="GO:0005929">
    <property type="term" value="C:cilium"/>
    <property type="evidence" value="ECO:0007669"/>
    <property type="project" value="GOC"/>
</dbReference>
<feature type="domain" description="Tetratricopeptide repeat protein 21A/21B fifth ARM repeats" evidence="6">
    <location>
        <begin position="940"/>
        <end position="1043"/>
    </location>
</feature>
<feature type="repeat" description="TPR" evidence="2">
    <location>
        <begin position="706"/>
        <end position="739"/>
    </location>
</feature>
<dbReference type="InParanoid" id="A2E067"/>
<dbReference type="Pfam" id="PF25062">
    <property type="entry name" value="ARM_TT21_N"/>
    <property type="match status" value="1"/>
</dbReference>
<dbReference type="FunFam" id="1.25.40.10:FF:003507">
    <property type="entry name" value="TPR Domain containing protein"/>
    <property type="match status" value="1"/>
</dbReference>
<dbReference type="Pfam" id="PF13174">
    <property type="entry name" value="TPR_6"/>
    <property type="match status" value="1"/>
</dbReference>
<dbReference type="EMBL" id="DS113277">
    <property type="protein sequence ID" value="EAY13986.1"/>
    <property type="molecule type" value="Genomic_DNA"/>
</dbReference>
<dbReference type="VEuPathDB" id="TrichDB:TVAGG3_0219460"/>
<evidence type="ECO:0000256" key="2">
    <source>
        <dbReference type="PROSITE-ProRule" id="PRU00339"/>
    </source>
</evidence>
<dbReference type="InterPro" id="IPR056833">
    <property type="entry name" value="ARM_TT21_N"/>
</dbReference>
<evidence type="ECO:0000259" key="6">
    <source>
        <dbReference type="Pfam" id="PF25064"/>
    </source>
</evidence>
<dbReference type="OrthoDB" id="10259630at2759"/>
<dbReference type="InterPro" id="IPR019734">
    <property type="entry name" value="TPR_rpt"/>
</dbReference>
<dbReference type="FunFam" id="1.25.40.10:FF:002544">
    <property type="entry name" value="TPR Domain containing protein"/>
    <property type="match status" value="1"/>
</dbReference>
<feature type="domain" description="Tetratricopeptide repeat protein 21A/21B C-terminal ARM" evidence="5">
    <location>
        <begin position="1070"/>
        <end position="1264"/>
    </location>
</feature>
<name>A2E067_TRIV3</name>
<reference evidence="7" key="2">
    <citation type="journal article" date="2007" name="Science">
        <title>Draft genome sequence of the sexually transmitted pathogen Trichomonas vaginalis.</title>
        <authorList>
            <person name="Carlton J.M."/>
            <person name="Hirt R.P."/>
            <person name="Silva J.C."/>
            <person name="Delcher A.L."/>
            <person name="Schatz M."/>
            <person name="Zhao Q."/>
            <person name="Wortman J.R."/>
            <person name="Bidwell S.L."/>
            <person name="Alsmark U.C.M."/>
            <person name="Besteiro S."/>
            <person name="Sicheritz-Ponten T."/>
            <person name="Noel C.J."/>
            <person name="Dacks J.B."/>
            <person name="Foster P.G."/>
            <person name="Simillion C."/>
            <person name="Van de Peer Y."/>
            <person name="Miranda-Saavedra D."/>
            <person name="Barton G.J."/>
            <person name="Westrop G.D."/>
            <person name="Mueller S."/>
            <person name="Dessi D."/>
            <person name="Fiori P.L."/>
            <person name="Ren Q."/>
            <person name="Paulsen I."/>
            <person name="Zhang H."/>
            <person name="Bastida-Corcuera F.D."/>
            <person name="Simoes-Barbosa A."/>
            <person name="Brown M.T."/>
            <person name="Hayes R.D."/>
            <person name="Mukherjee M."/>
            <person name="Okumura C.Y."/>
            <person name="Schneider R."/>
            <person name="Smith A.J."/>
            <person name="Vanacova S."/>
            <person name="Villalvazo M."/>
            <person name="Haas B.J."/>
            <person name="Pertea M."/>
            <person name="Feldblyum T.V."/>
            <person name="Utterback T.R."/>
            <person name="Shu C.L."/>
            <person name="Osoegawa K."/>
            <person name="de Jong P.J."/>
            <person name="Hrdy I."/>
            <person name="Horvathova L."/>
            <person name="Zubacova Z."/>
            <person name="Dolezal P."/>
            <person name="Malik S.B."/>
            <person name="Logsdon J.M. Jr."/>
            <person name="Henze K."/>
            <person name="Gupta A."/>
            <person name="Wang C.C."/>
            <person name="Dunne R.L."/>
            <person name="Upcroft J.A."/>
            <person name="Upcroft P."/>
            <person name="White O."/>
            <person name="Salzberg S.L."/>
            <person name="Tang P."/>
            <person name="Chiu C.-H."/>
            <person name="Lee Y.-S."/>
            <person name="Embley T.M."/>
            <person name="Coombs G.H."/>
            <person name="Mottram J.C."/>
            <person name="Tachezy J."/>
            <person name="Fraser-Liggett C.M."/>
            <person name="Johnson P.J."/>
        </authorList>
    </citation>
    <scope>NUCLEOTIDE SEQUENCE [LARGE SCALE GENOMIC DNA]</scope>
    <source>
        <strain evidence="7">G3</strain>
    </source>
</reference>